<reference evidence="1 2" key="1">
    <citation type="submission" date="2019-11" db="EMBL/GenBank/DDBJ databases">
        <title>Metabolism of dissolved organic matter in forest soils.</title>
        <authorList>
            <person name="Cyle K.T."/>
            <person name="Wilhelm R.C."/>
            <person name="Martinez C.E."/>
        </authorList>
    </citation>
    <scope>NUCLEOTIDE SEQUENCE [LARGE SCALE GENOMIC DNA]</scope>
    <source>
        <strain evidence="1 2">1N</strain>
    </source>
</reference>
<accession>A0ABX2C0B3</accession>
<dbReference type="Proteomes" id="UP000652198">
    <property type="component" value="Unassembled WGS sequence"/>
</dbReference>
<keyword evidence="2" id="KW-1185">Reference proteome</keyword>
<sequence length="140" mass="15660">MPKPAHFAPDREGNLLTGRVPINQTLACVCHLSKQHHRTRFKTLPVLVECCLRLLSPLSHGPPLGIADVLSVSAALRESARDNVEVFEGSDDLWWRHDATVAAVWLRVRHQDVLDRSAGGAIAEPVFDEVMRPVEEWAER</sequence>
<dbReference type="EMBL" id="WOEY01000126">
    <property type="protein sequence ID" value="NPT45736.1"/>
    <property type="molecule type" value="Genomic_DNA"/>
</dbReference>
<comment type="caution">
    <text evidence="1">The sequence shown here is derived from an EMBL/GenBank/DDBJ whole genome shotgun (WGS) entry which is preliminary data.</text>
</comment>
<evidence type="ECO:0000313" key="1">
    <source>
        <dbReference type="EMBL" id="NPT45736.1"/>
    </source>
</evidence>
<gene>
    <name evidence="1" type="ORF">GNZ12_31330</name>
</gene>
<name>A0ABX2C0B3_9BURK</name>
<evidence type="ECO:0000313" key="2">
    <source>
        <dbReference type="Proteomes" id="UP000652198"/>
    </source>
</evidence>
<organism evidence="1 2">
    <name type="scientific">Paraburkholderia solitsugae</name>
    <dbReference type="NCBI Taxonomy" id="2675748"/>
    <lineage>
        <taxon>Bacteria</taxon>
        <taxon>Pseudomonadati</taxon>
        <taxon>Pseudomonadota</taxon>
        <taxon>Betaproteobacteria</taxon>
        <taxon>Burkholderiales</taxon>
        <taxon>Burkholderiaceae</taxon>
        <taxon>Paraburkholderia</taxon>
    </lineage>
</organism>
<dbReference type="RefSeq" id="WP_172316003.1">
    <property type="nucleotide sequence ID" value="NZ_WOEY01000126.1"/>
</dbReference>
<protein>
    <submittedName>
        <fullName evidence="1">Uncharacterized protein</fullName>
    </submittedName>
</protein>
<proteinExistence type="predicted"/>